<proteinExistence type="predicted"/>
<dbReference type="SUPFAM" id="SSF52540">
    <property type="entry name" value="P-loop containing nucleoside triphosphate hydrolases"/>
    <property type="match status" value="1"/>
</dbReference>
<dbReference type="Proteomes" id="UP000826234">
    <property type="component" value="Unassembled WGS sequence"/>
</dbReference>
<keyword evidence="4" id="KW-1185">Reference proteome</keyword>
<organism evidence="3 4">
    <name type="scientific">Phrynosoma platyrhinos</name>
    <name type="common">Desert horned lizard</name>
    <dbReference type="NCBI Taxonomy" id="52577"/>
    <lineage>
        <taxon>Eukaryota</taxon>
        <taxon>Metazoa</taxon>
        <taxon>Chordata</taxon>
        <taxon>Craniata</taxon>
        <taxon>Vertebrata</taxon>
        <taxon>Euteleostomi</taxon>
        <taxon>Lepidosauria</taxon>
        <taxon>Squamata</taxon>
        <taxon>Bifurcata</taxon>
        <taxon>Unidentata</taxon>
        <taxon>Episquamata</taxon>
        <taxon>Toxicofera</taxon>
        <taxon>Iguania</taxon>
        <taxon>Phrynosomatidae</taxon>
        <taxon>Phrynosomatinae</taxon>
        <taxon>Phrynosoma</taxon>
    </lineage>
</organism>
<feature type="domain" description="ZNFX1" evidence="2">
    <location>
        <begin position="377"/>
        <end position="481"/>
    </location>
</feature>
<dbReference type="InterPro" id="IPR045055">
    <property type="entry name" value="DNA2/NAM7-like"/>
</dbReference>
<evidence type="ECO:0000256" key="1">
    <source>
        <dbReference type="SAM" id="MobiDB-lite"/>
    </source>
</evidence>
<feature type="region of interest" description="Disordered" evidence="1">
    <location>
        <begin position="1"/>
        <end position="113"/>
    </location>
</feature>
<evidence type="ECO:0000259" key="2">
    <source>
        <dbReference type="Pfam" id="PF25396"/>
    </source>
</evidence>
<name>A0ABQ7SQ43_PHRPL</name>
<feature type="compositionally biased region" description="Pro residues" evidence="1">
    <location>
        <begin position="20"/>
        <end position="30"/>
    </location>
</feature>
<dbReference type="Gene3D" id="3.40.50.300">
    <property type="entry name" value="P-loop containing nucleotide triphosphate hydrolases"/>
    <property type="match status" value="1"/>
</dbReference>
<dbReference type="EMBL" id="JAIPUX010004786">
    <property type="protein sequence ID" value="KAH0619385.1"/>
    <property type="molecule type" value="Genomic_DNA"/>
</dbReference>
<dbReference type="InterPro" id="IPR027417">
    <property type="entry name" value="P-loop_NTPase"/>
</dbReference>
<protein>
    <recommendedName>
        <fullName evidence="2">ZNFX1 domain-containing protein</fullName>
    </recommendedName>
</protein>
<reference evidence="3 4" key="1">
    <citation type="journal article" date="2022" name="Gigascience">
        <title>A chromosome-level genome assembly and annotation of the desert horned lizard, Phrynosoma platyrhinos, provides insight into chromosomal rearrangements among reptiles.</title>
        <authorList>
            <person name="Koochekian N."/>
            <person name="Ascanio A."/>
            <person name="Farleigh K."/>
            <person name="Card D.C."/>
            <person name="Schield D.R."/>
            <person name="Castoe T.A."/>
            <person name="Jezkova T."/>
        </authorList>
    </citation>
    <scope>NUCLEOTIDE SEQUENCE [LARGE SCALE GENOMIC DNA]</scope>
    <source>
        <strain evidence="3">NK-2021</strain>
    </source>
</reference>
<feature type="compositionally biased region" description="Gly residues" evidence="1">
    <location>
        <begin position="82"/>
        <end position="92"/>
    </location>
</feature>
<dbReference type="PANTHER" id="PTHR10887:SF341">
    <property type="entry name" value="NFX1-TYPE ZINC FINGER-CONTAINING PROTEIN 1"/>
    <property type="match status" value="1"/>
</dbReference>
<dbReference type="Pfam" id="PF25396">
    <property type="entry name" value="ZNFX1"/>
    <property type="match status" value="1"/>
</dbReference>
<evidence type="ECO:0000313" key="3">
    <source>
        <dbReference type="EMBL" id="KAH0619385.1"/>
    </source>
</evidence>
<evidence type="ECO:0000313" key="4">
    <source>
        <dbReference type="Proteomes" id="UP000826234"/>
    </source>
</evidence>
<dbReference type="InterPro" id="IPR057373">
    <property type="entry name" value="ZNFX1"/>
</dbReference>
<accession>A0ABQ7SQ43</accession>
<sequence length="725" mass="81171">MVDRPNSALLPAFAEQRQEQPPPPPPPPREFPGGGPFRPRGPFLRGPRLRHDEPKEEMRGTGPSGRILLPELHPRRPSSLQRGGGGGRGALGAGHPSPGRGARQGAPWNQGRPYQRIGGAFLEQLLQKEPSEVAITLACSPGLEEALSQTALRPPFLQLLCRALCRACSSHTDRHSIQRLLGLVRDSAFLRVCLPQYVAGMLTEAVPAVRHRYPQHVANIVALVQELASVFPASSIQSVAMLMSILPASVNALRASGVNFAEEAERELERVQAYVQHLQDRRREGTLRMDSQIWMGGAPEGEGDYRAMSIFPTYQELHREETPFLRPNSLAQPYESPGVYLETHFRLLREDFVRPMREGIVQLLQCTEQQRGMRQRRFDDIRVYFNARILAPACSAAGIEYKVRFDTKPLRSVRWENSKRLLYGSLVCLSKDGFETFLFATVAQRESRDLRKGIVHLSFVERSRPLLAEARPSDSFLMVETAAYFEAYHHVLRGLQELREEGLPFQRYIVHCEAEVAAPGYLRASGSTYDLRCLVGKLPATTGPDEEEEEDHKQGDVSAVNILNPQQWPGKAFLSSLAGKTYVGLKIVQALLANNAGWGKSPILVVCYTNHALDQFLEGILAFKEKGIVRVGGRSNSESLKQFTLRELRSRDQFRKRLPHHLRMAHSSVSSEMQEAQAQLTEEAAVLECGLRGILHERHLRSCIADHHWKSLAAGWVRKTSGRPL</sequence>
<comment type="caution">
    <text evidence="3">The sequence shown here is derived from an EMBL/GenBank/DDBJ whole genome shotgun (WGS) entry which is preliminary data.</text>
</comment>
<feature type="compositionally biased region" description="Basic and acidic residues" evidence="1">
    <location>
        <begin position="49"/>
        <end position="59"/>
    </location>
</feature>
<dbReference type="PANTHER" id="PTHR10887">
    <property type="entry name" value="DNA2/NAM7 HELICASE FAMILY"/>
    <property type="match status" value="1"/>
</dbReference>
<gene>
    <name evidence="3" type="ORF">JD844_019443</name>
</gene>
<feature type="compositionally biased region" description="Low complexity" evidence="1">
    <location>
        <begin position="37"/>
        <end position="46"/>
    </location>
</feature>